<dbReference type="SUPFAM" id="SSF56112">
    <property type="entry name" value="Protein kinase-like (PK-like)"/>
    <property type="match status" value="1"/>
</dbReference>
<comment type="catalytic activity">
    <reaction evidence="8">
        <text>L-seryl-[protein] + ATP = O-phospho-L-seryl-[protein] + ADP + H(+)</text>
        <dbReference type="Rhea" id="RHEA:17989"/>
        <dbReference type="Rhea" id="RHEA-COMP:9863"/>
        <dbReference type="Rhea" id="RHEA-COMP:11604"/>
        <dbReference type="ChEBI" id="CHEBI:15378"/>
        <dbReference type="ChEBI" id="CHEBI:29999"/>
        <dbReference type="ChEBI" id="CHEBI:30616"/>
        <dbReference type="ChEBI" id="CHEBI:83421"/>
        <dbReference type="ChEBI" id="CHEBI:456216"/>
        <dbReference type="EC" id="2.7.11.1"/>
    </reaction>
</comment>
<dbReference type="InterPro" id="IPR000719">
    <property type="entry name" value="Prot_kinase_dom"/>
</dbReference>
<dbReference type="eggNOG" id="KOG0590">
    <property type="taxonomic scope" value="Eukaryota"/>
</dbReference>
<name>A5E6B9_LODEL</name>
<dbReference type="VEuPathDB" id="FungiDB:LELG_05158"/>
<keyword evidence="11" id="KW-1185">Reference proteome</keyword>
<keyword evidence="2" id="KW-0723">Serine/threonine-protein kinase</keyword>
<dbReference type="KEGG" id="lel:PVL30_005291"/>
<comment type="catalytic activity">
    <reaction evidence="7">
        <text>L-threonyl-[protein] + ATP = O-phospho-L-threonyl-[protein] + ADP + H(+)</text>
        <dbReference type="Rhea" id="RHEA:46608"/>
        <dbReference type="Rhea" id="RHEA-COMP:11060"/>
        <dbReference type="Rhea" id="RHEA-COMP:11605"/>
        <dbReference type="ChEBI" id="CHEBI:15378"/>
        <dbReference type="ChEBI" id="CHEBI:30013"/>
        <dbReference type="ChEBI" id="CHEBI:30616"/>
        <dbReference type="ChEBI" id="CHEBI:61977"/>
        <dbReference type="ChEBI" id="CHEBI:456216"/>
        <dbReference type="EC" id="2.7.11.1"/>
    </reaction>
</comment>
<feature type="domain" description="Protein kinase" evidence="9">
    <location>
        <begin position="24"/>
        <end position="289"/>
    </location>
</feature>
<dbReference type="Gene3D" id="1.10.510.10">
    <property type="entry name" value="Transferase(Phosphotransferase) domain 1"/>
    <property type="match status" value="1"/>
</dbReference>
<dbReference type="OMA" id="VIYMFMR"/>
<evidence type="ECO:0000256" key="7">
    <source>
        <dbReference type="ARBA" id="ARBA00047899"/>
    </source>
</evidence>
<protein>
    <recommendedName>
        <fullName evidence="1">non-specific serine/threonine protein kinase</fullName>
        <ecNumber evidence="1">2.7.11.1</ecNumber>
    </recommendedName>
</protein>
<keyword evidence="4" id="KW-0547">Nucleotide-binding</keyword>
<evidence type="ECO:0000256" key="2">
    <source>
        <dbReference type="ARBA" id="ARBA00022527"/>
    </source>
</evidence>
<dbReference type="OrthoDB" id="4062651at2759"/>
<dbReference type="GO" id="GO:0004674">
    <property type="term" value="F:protein serine/threonine kinase activity"/>
    <property type="evidence" value="ECO:0007669"/>
    <property type="project" value="UniProtKB-KW"/>
</dbReference>
<dbReference type="EC" id="2.7.11.1" evidence="1"/>
<dbReference type="GO" id="GO:0005524">
    <property type="term" value="F:ATP binding"/>
    <property type="evidence" value="ECO:0007669"/>
    <property type="project" value="UniProtKB-KW"/>
</dbReference>
<evidence type="ECO:0000256" key="6">
    <source>
        <dbReference type="ARBA" id="ARBA00022840"/>
    </source>
</evidence>
<accession>A5E6B9</accession>
<dbReference type="PROSITE" id="PS00108">
    <property type="entry name" value="PROTEIN_KINASE_ST"/>
    <property type="match status" value="1"/>
</dbReference>
<dbReference type="InParanoid" id="A5E6B9"/>
<evidence type="ECO:0000256" key="8">
    <source>
        <dbReference type="ARBA" id="ARBA00048679"/>
    </source>
</evidence>
<keyword evidence="6" id="KW-0067">ATP-binding</keyword>
<dbReference type="EMBL" id="CH981531">
    <property type="protein sequence ID" value="EDK46977.1"/>
    <property type="molecule type" value="Genomic_DNA"/>
</dbReference>
<evidence type="ECO:0000256" key="3">
    <source>
        <dbReference type="ARBA" id="ARBA00022679"/>
    </source>
</evidence>
<keyword evidence="3" id="KW-0808">Transferase</keyword>
<organism evidence="10 11">
    <name type="scientific">Lodderomyces elongisporus (strain ATCC 11503 / CBS 2605 / JCM 1781 / NBRC 1676 / NRRL YB-4239)</name>
    <name type="common">Yeast</name>
    <name type="synonym">Saccharomyces elongisporus</name>
    <dbReference type="NCBI Taxonomy" id="379508"/>
    <lineage>
        <taxon>Eukaryota</taxon>
        <taxon>Fungi</taxon>
        <taxon>Dikarya</taxon>
        <taxon>Ascomycota</taxon>
        <taxon>Saccharomycotina</taxon>
        <taxon>Pichiomycetes</taxon>
        <taxon>Debaryomycetaceae</taxon>
        <taxon>Candida/Lodderomyces clade</taxon>
        <taxon>Lodderomyces</taxon>
    </lineage>
</organism>
<dbReference type="InterPro" id="IPR008271">
    <property type="entry name" value="Ser/Thr_kinase_AS"/>
</dbReference>
<evidence type="ECO:0000256" key="1">
    <source>
        <dbReference type="ARBA" id="ARBA00012513"/>
    </source>
</evidence>
<dbReference type="InterPro" id="IPR011009">
    <property type="entry name" value="Kinase-like_dom_sf"/>
</dbReference>
<dbReference type="GeneID" id="5230718"/>
<dbReference type="GO" id="GO:0005737">
    <property type="term" value="C:cytoplasm"/>
    <property type="evidence" value="ECO:0007669"/>
    <property type="project" value="TreeGrafter"/>
</dbReference>
<evidence type="ECO:0000313" key="10">
    <source>
        <dbReference type="EMBL" id="EDK46977.1"/>
    </source>
</evidence>
<evidence type="ECO:0000259" key="9">
    <source>
        <dbReference type="PROSITE" id="PS50011"/>
    </source>
</evidence>
<dbReference type="PROSITE" id="PS50011">
    <property type="entry name" value="PROTEIN_KINASE_DOM"/>
    <property type="match status" value="1"/>
</dbReference>
<dbReference type="STRING" id="379508.A5E6B9"/>
<dbReference type="PANTHER" id="PTHR24343:SF541">
    <property type="entry name" value="SERINE_THREONINE-PROTEIN KINASE SKS1-RELATED"/>
    <property type="match status" value="1"/>
</dbReference>
<dbReference type="GO" id="GO:0005634">
    <property type="term" value="C:nucleus"/>
    <property type="evidence" value="ECO:0007669"/>
    <property type="project" value="TreeGrafter"/>
</dbReference>
<dbReference type="SMART" id="SM00220">
    <property type="entry name" value="S_TKc"/>
    <property type="match status" value="1"/>
</dbReference>
<evidence type="ECO:0000256" key="5">
    <source>
        <dbReference type="ARBA" id="ARBA00022777"/>
    </source>
</evidence>
<keyword evidence="5" id="KW-0418">Kinase</keyword>
<evidence type="ECO:0000313" key="11">
    <source>
        <dbReference type="Proteomes" id="UP000001996"/>
    </source>
</evidence>
<dbReference type="HOGENOM" id="CLU_000288_63_0_1"/>
<dbReference type="Pfam" id="PF00069">
    <property type="entry name" value="Pkinase"/>
    <property type="match status" value="1"/>
</dbReference>
<gene>
    <name evidence="10" type="ORF">LELG_05158</name>
</gene>
<dbReference type="PANTHER" id="PTHR24343">
    <property type="entry name" value="SERINE/THREONINE KINASE"/>
    <property type="match status" value="1"/>
</dbReference>
<proteinExistence type="predicted"/>
<sequence length="311" mass="35744">MTNLTATTTNTTTTRGIPKISKFDKKLSFLGKGISGYVQLYQTRNPLGLSKTRVSCTPTLYAVKVALDKDSDELLHEYCILKELGCHQNIITVYKYEPLSFSSSKAKLYMEAARSENLHTMLKDMLNHNEQELYCIWKQIVNGVQYLHELDICHRDLKLENLVFDLDFKFIKIIDFATAHKLKTKDELSVGLVGSKKYAAPETFASLKYDGKAADMWALGIICYYIFNGRRFPWSMAHHSDVDYMEYKELGTLLPMEQVNSDKVKHVISNLLLPDQLERYSIYKVYKFLIEVKSCTCDTTCGFDHQQTFGK</sequence>
<reference evidence="10 11" key="1">
    <citation type="journal article" date="2009" name="Nature">
        <title>Evolution of pathogenicity and sexual reproduction in eight Candida genomes.</title>
        <authorList>
            <person name="Butler G."/>
            <person name="Rasmussen M.D."/>
            <person name="Lin M.F."/>
            <person name="Santos M.A."/>
            <person name="Sakthikumar S."/>
            <person name="Munro C.A."/>
            <person name="Rheinbay E."/>
            <person name="Grabherr M."/>
            <person name="Forche A."/>
            <person name="Reedy J.L."/>
            <person name="Agrafioti I."/>
            <person name="Arnaud M.B."/>
            <person name="Bates S."/>
            <person name="Brown A.J."/>
            <person name="Brunke S."/>
            <person name="Costanzo M.C."/>
            <person name="Fitzpatrick D.A."/>
            <person name="de Groot P.W."/>
            <person name="Harris D."/>
            <person name="Hoyer L.L."/>
            <person name="Hube B."/>
            <person name="Klis F.M."/>
            <person name="Kodira C."/>
            <person name="Lennard N."/>
            <person name="Logue M.E."/>
            <person name="Martin R."/>
            <person name="Neiman A.M."/>
            <person name="Nikolaou E."/>
            <person name="Quail M.A."/>
            <person name="Quinn J."/>
            <person name="Santos M.C."/>
            <person name="Schmitzberger F.F."/>
            <person name="Sherlock G."/>
            <person name="Shah P."/>
            <person name="Silverstein K.A."/>
            <person name="Skrzypek M.S."/>
            <person name="Soll D."/>
            <person name="Staggs R."/>
            <person name="Stansfield I."/>
            <person name="Stumpf M.P."/>
            <person name="Sudbery P.E."/>
            <person name="Srikantha T."/>
            <person name="Zeng Q."/>
            <person name="Berman J."/>
            <person name="Berriman M."/>
            <person name="Heitman J."/>
            <person name="Gow N.A."/>
            <person name="Lorenz M.C."/>
            <person name="Birren B.W."/>
            <person name="Kellis M."/>
            <person name="Cuomo C.A."/>
        </authorList>
    </citation>
    <scope>NUCLEOTIDE SEQUENCE [LARGE SCALE GENOMIC DNA]</scope>
    <source>
        <strain evidence="11">ATCC 11503 / BCRC 21390 / CBS 2605 / JCM 1781 / NBRC 1676 / NRRL YB-4239</strain>
    </source>
</reference>
<dbReference type="AlphaFoldDB" id="A5E6B9"/>
<evidence type="ECO:0000256" key="4">
    <source>
        <dbReference type="ARBA" id="ARBA00022741"/>
    </source>
</evidence>
<dbReference type="Proteomes" id="UP000001996">
    <property type="component" value="Unassembled WGS sequence"/>
</dbReference>